<sequence>MSMLESEQTKLQETNNYVPKQPSHIECSIEKALDVIGGKWSFLVIRELFNGTKRFGELQRTISSVSPKSLTDTLRHLEENGVLERTAYPTVPVTVEYKLTPKGDDLHQMIKAMKLWAAKWY</sequence>
<accession>A0ABT4Q576</accession>
<keyword evidence="6" id="KW-1185">Reference proteome</keyword>
<dbReference type="RefSeq" id="WP_269880415.1">
    <property type="nucleotide sequence ID" value="NZ_JAQAGZ010000003.1"/>
</dbReference>
<dbReference type="InterPro" id="IPR002577">
    <property type="entry name" value="HTH_HxlR"/>
</dbReference>
<keyword evidence="1" id="KW-0805">Transcription regulation</keyword>
<dbReference type="EMBL" id="JAQAGZ010000003">
    <property type="protein sequence ID" value="MCZ8512025.1"/>
    <property type="molecule type" value="Genomic_DNA"/>
</dbReference>
<keyword evidence="2" id="KW-0238">DNA-binding</keyword>
<dbReference type="PANTHER" id="PTHR33204:SF37">
    <property type="entry name" value="HTH-TYPE TRANSCRIPTIONAL REGULATOR YODB"/>
    <property type="match status" value="1"/>
</dbReference>
<name>A0ABT4Q576_9BACL</name>
<evidence type="ECO:0000259" key="4">
    <source>
        <dbReference type="PROSITE" id="PS51118"/>
    </source>
</evidence>
<evidence type="ECO:0000256" key="1">
    <source>
        <dbReference type="ARBA" id="ARBA00023015"/>
    </source>
</evidence>
<dbReference type="PANTHER" id="PTHR33204">
    <property type="entry name" value="TRANSCRIPTIONAL REGULATOR, MARR FAMILY"/>
    <property type="match status" value="1"/>
</dbReference>
<evidence type="ECO:0000313" key="5">
    <source>
        <dbReference type="EMBL" id="MCZ8512025.1"/>
    </source>
</evidence>
<comment type="caution">
    <text evidence="5">The sequence shown here is derived from an EMBL/GenBank/DDBJ whole genome shotgun (WGS) entry which is preliminary data.</text>
</comment>
<gene>
    <name evidence="5" type="ORF">O9H85_06210</name>
</gene>
<reference evidence="5 6" key="1">
    <citation type="submission" date="2022-12" db="EMBL/GenBank/DDBJ databases">
        <title>Draft genome sequence of Paenibacillus sp. dW9.</title>
        <authorList>
            <person name="Choi E.-W."/>
            <person name="Kim D.-U."/>
        </authorList>
    </citation>
    <scope>NUCLEOTIDE SEQUENCE [LARGE SCALE GENOMIC DNA]</scope>
    <source>
        <strain evidence="6">dW9</strain>
    </source>
</reference>
<keyword evidence="3" id="KW-0804">Transcription</keyword>
<dbReference type="Gene3D" id="1.10.10.10">
    <property type="entry name" value="Winged helix-like DNA-binding domain superfamily/Winged helix DNA-binding domain"/>
    <property type="match status" value="1"/>
</dbReference>
<protein>
    <submittedName>
        <fullName evidence="5">Helix-turn-helix domain-containing protein</fullName>
    </submittedName>
</protein>
<dbReference type="PROSITE" id="PS51118">
    <property type="entry name" value="HTH_HXLR"/>
    <property type="match status" value="1"/>
</dbReference>
<organism evidence="5 6">
    <name type="scientific">Paenibacillus gyeongsangnamensis</name>
    <dbReference type="NCBI Taxonomy" id="3388067"/>
    <lineage>
        <taxon>Bacteria</taxon>
        <taxon>Bacillati</taxon>
        <taxon>Bacillota</taxon>
        <taxon>Bacilli</taxon>
        <taxon>Bacillales</taxon>
        <taxon>Paenibacillaceae</taxon>
        <taxon>Paenibacillus</taxon>
    </lineage>
</organism>
<evidence type="ECO:0000256" key="2">
    <source>
        <dbReference type="ARBA" id="ARBA00023125"/>
    </source>
</evidence>
<dbReference type="Pfam" id="PF01638">
    <property type="entry name" value="HxlR"/>
    <property type="match status" value="1"/>
</dbReference>
<dbReference type="Proteomes" id="UP001527882">
    <property type="component" value="Unassembled WGS sequence"/>
</dbReference>
<dbReference type="InterPro" id="IPR036388">
    <property type="entry name" value="WH-like_DNA-bd_sf"/>
</dbReference>
<proteinExistence type="predicted"/>
<feature type="domain" description="HTH hxlR-type" evidence="4">
    <location>
        <begin position="27"/>
        <end position="121"/>
    </location>
</feature>
<evidence type="ECO:0000313" key="6">
    <source>
        <dbReference type="Proteomes" id="UP001527882"/>
    </source>
</evidence>
<dbReference type="SUPFAM" id="SSF46785">
    <property type="entry name" value="Winged helix' DNA-binding domain"/>
    <property type="match status" value="1"/>
</dbReference>
<evidence type="ECO:0000256" key="3">
    <source>
        <dbReference type="ARBA" id="ARBA00023163"/>
    </source>
</evidence>
<dbReference type="InterPro" id="IPR036390">
    <property type="entry name" value="WH_DNA-bd_sf"/>
</dbReference>